<keyword evidence="5" id="KW-0997">Cell inner membrane</keyword>
<keyword evidence="7" id="KW-0029">Amino-acid transport</keyword>
<sequence length="238" mass="26248">MQSIDVISQWLPTLLKGASLSLLVALTALLISLVLGMLIALSRLSDSRILNGLGLAYTTIIRGIPELVLLLLIFYGGQQFINDTRFAWADKNGVDVSAIDFSPFWAGAIIIGLIYTAYMAETFRGAILAVPSGQREAANAYGLSRLRIFWRIILPQMTRHALPGISNNWLVMLKATALVSLISLQDVVKLSADAAKATGYQFTFYLFAGVVFLCFTTLSIIVFRYLERHYSIGYIRSS</sequence>
<dbReference type="SUPFAM" id="SSF161098">
    <property type="entry name" value="MetI-like"/>
    <property type="match status" value="1"/>
</dbReference>
<keyword evidence="13" id="KW-1185">Reference proteome</keyword>
<keyword evidence="3 10" id="KW-0813">Transport</keyword>
<feature type="transmembrane region" description="Helical" evidence="10">
    <location>
        <begin position="20"/>
        <end position="41"/>
    </location>
</feature>
<evidence type="ECO:0000256" key="6">
    <source>
        <dbReference type="ARBA" id="ARBA00022692"/>
    </source>
</evidence>
<evidence type="ECO:0000259" key="11">
    <source>
        <dbReference type="PROSITE" id="PS50928"/>
    </source>
</evidence>
<evidence type="ECO:0000256" key="9">
    <source>
        <dbReference type="ARBA" id="ARBA00023136"/>
    </source>
</evidence>
<evidence type="ECO:0000256" key="3">
    <source>
        <dbReference type="ARBA" id="ARBA00022448"/>
    </source>
</evidence>
<keyword evidence="8 10" id="KW-1133">Transmembrane helix</keyword>
<protein>
    <submittedName>
        <fullName evidence="12">ABC transporter permease subunit</fullName>
    </submittedName>
</protein>
<dbReference type="PANTHER" id="PTHR30133">
    <property type="entry name" value="CATIONIC AMINO ACID TRANSPORTER, MEMBRANE COMPONENT"/>
    <property type="match status" value="1"/>
</dbReference>
<evidence type="ECO:0000256" key="2">
    <source>
        <dbReference type="ARBA" id="ARBA00010072"/>
    </source>
</evidence>
<evidence type="ECO:0000256" key="8">
    <source>
        <dbReference type="ARBA" id="ARBA00022989"/>
    </source>
</evidence>
<reference evidence="12 13" key="1">
    <citation type="submission" date="2019-10" db="EMBL/GenBank/DDBJ databases">
        <title>Cardiobacteriales fam. a chemoheterotrophic member of the order Cardiobacteriales, and proposal of Cardiobacteriales fam. nov.</title>
        <authorList>
            <person name="Wang C."/>
        </authorList>
    </citation>
    <scope>NUCLEOTIDE SEQUENCE [LARGE SCALE GENOMIC DNA]</scope>
    <source>
        <strain evidence="12 13">ML27</strain>
    </source>
</reference>
<feature type="transmembrane region" description="Helical" evidence="10">
    <location>
        <begin position="53"/>
        <end position="76"/>
    </location>
</feature>
<gene>
    <name evidence="12" type="ORF">GCU85_05020</name>
</gene>
<name>A0A6N7ETD9_9GAMM</name>
<dbReference type="Pfam" id="PF00528">
    <property type="entry name" value="BPD_transp_1"/>
    <property type="match status" value="1"/>
</dbReference>
<evidence type="ECO:0000256" key="4">
    <source>
        <dbReference type="ARBA" id="ARBA00022475"/>
    </source>
</evidence>
<keyword evidence="6 10" id="KW-0812">Transmembrane</keyword>
<comment type="similarity">
    <text evidence="2">Belongs to the binding-protein-dependent transport system permease family. HisMQ subfamily.</text>
</comment>
<dbReference type="InterPro" id="IPR035906">
    <property type="entry name" value="MetI-like_sf"/>
</dbReference>
<dbReference type="NCBIfam" id="TIGR01726">
    <property type="entry name" value="HEQRo_perm_3TM"/>
    <property type="match status" value="1"/>
</dbReference>
<evidence type="ECO:0000313" key="13">
    <source>
        <dbReference type="Proteomes" id="UP000471298"/>
    </source>
</evidence>
<feature type="transmembrane region" description="Helical" evidence="10">
    <location>
        <begin position="96"/>
        <end position="118"/>
    </location>
</feature>
<dbReference type="Gene3D" id="1.10.3720.10">
    <property type="entry name" value="MetI-like"/>
    <property type="match status" value="1"/>
</dbReference>
<dbReference type="CDD" id="cd06261">
    <property type="entry name" value="TM_PBP2"/>
    <property type="match status" value="1"/>
</dbReference>
<evidence type="ECO:0000313" key="12">
    <source>
        <dbReference type="EMBL" id="MPV86094.1"/>
    </source>
</evidence>
<dbReference type="AlphaFoldDB" id="A0A6N7ETD9"/>
<dbReference type="Proteomes" id="UP000471298">
    <property type="component" value="Unassembled WGS sequence"/>
</dbReference>
<evidence type="ECO:0000256" key="1">
    <source>
        <dbReference type="ARBA" id="ARBA00004429"/>
    </source>
</evidence>
<proteinExistence type="inferred from homology"/>
<comment type="caution">
    <text evidence="12">The sequence shown here is derived from an EMBL/GenBank/DDBJ whole genome shotgun (WGS) entry which is preliminary data.</text>
</comment>
<keyword evidence="9 10" id="KW-0472">Membrane</keyword>
<dbReference type="RefSeq" id="WP_152810005.1">
    <property type="nucleotide sequence ID" value="NZ_WHNW01000004.1"/>
</dbReference>
<organism evidence="12 13">
    <name type="scientific">Ostreibacterium oceani</name>
    <dbReference type="NCBI Taxonomy" id="2654998"/>
    <lineage>
        <taxon>Bacteria</taxon>
        <taxon>Pseudomonadati</taxon>
        <taxon>Pseudomonadota</taxon>
        <taxon>Gammaproteobacteria</taxon>
        <taxon>Cardiobacteriales</taxon>
        <taxon>Ostreibacteriaceae</taxon>
        <taxon>Ostreibacterium</taxon>
    </lineage>
</organism>
<feature type="domain" description="ABC transmembrane type-1" evidence="11">
    <location>
        <begin position="18"/>
        <end position="223"/>
    </location>
</feature>
<evidence type="ECO:0000256" key="5">
    <source>
        <dbReference type="ARBA" id="ARBA00022519"/>
    </source>
</evidence>
<dbReference type="InterPro" id="IPR051613">
    <property type="entry name" value="ABC_transp_permease_HisMQ"/>
</dbReference>
<dbReference type="InParanoid" id="A0A6N7ETD9"/>
<dbReference type="InterPro" id="IPR000515">
    <property type="entry name" value="MetI-like"/>
</dbReference>
<accession>A0A6N7ETD9</accession>
<dbReference type="EMBL" id="WHNW01000004">
    <property type="protein sequence ID" value="MPV86094.1"/>
    <property type="molecule type" value="Genomic_DNA"/>
</dbReference>
<dbReference type="InterPro" id="IPR010065">
    <property type="entry name" value="AA_ABC_transptr_permease_3TM"/>
</dbReference>
<feature type="transmembrane region" description="Helical" evidence="10">
    <location>
        <begin position="165"/>
        <end position="184"/>
    </location>
</feature>
<keyword evidence="4" id="KW-1003">Cell membrane</keyword>
<evidence type="ECO:0000256" key="7">
    <source>
        <dbReference type="ARBA" id="ARBA00022970"/>
    </source>
</evidence>
<comment type="subcellular location">
    <subcellularLocation>
        <location evidence="1">Cell inner membrane</location>
        <topology evidence="1">Multi-pass membrane protein</topology>
    </subcellularLocation>
    <subcellularLocation>
        <location evidence="10">Cell membrane</location>
        <topology evidence="10">Multi-pass membrane protein</topology>
    </subcellularLocation>
</comment>
<dbReference type="GO" id="GO:0006865">
    <property type="term" value="P:amino acid transport"/>
    <property type="evidence" value="ECO:0007669"/>
    <property type="project" value="UniProtKB-KW"/>
</dbReference>
<feature type="transmembrane region" description="Helical" evidence="10">
    <location>
        <begin position="204"/>
        <end position="226"/>
    </location>
</feature>
<dbReference type="FunCoup" id="A0A6N7ETD9">
    <property type="interactions" value="68"/>
</dbReference>
<dbReference type="GO" id="GO:0022857">
    <property type="term" value="F:transmembrane transporter activity"/>
    <property type="evidence" value="ECO:0007669"/>
    <property type="project" value="InterPro"/>
</dbReference>
<dbReference type="GO" id="GO:0043190">
    <property type="term" value="C:ATP-binding cassette (ABC) transporter complex"/>
    <property type="evidence" value="ECO:0007669"/>
    <property type="project" value="InterPro"/>
</dbReference>
<evidence type="ECO:0000256" key="10">
    <source>
        <dbReference type="RuleBase" id="RU363032"/>
    </source>
</evidence>
<dbReference type="PROSITE" id="PS50928">
    <property type="entry name" value="ABC_TM1"/>
    <property type="match status" value="1"/>
</dbReference>